<dbReference type="GeneID" id="96290349"/>
<evidence type="ECO:0000259" key="6">
    <source>
        <dbReference type="Pfam" id="PF01694"/>
    </source>
</evidence>
<protein>
    <recommendedName>
        <fullName evidence="6">Peptidase S54 rhomboid domain-containing protein</fullName>
    </recommendedName>
</protein>
<feature type="transmembrane region" description="Helical" evidence="5">
    <location>
        <begin position="124"/>
        <end position="143"/>
    </location>
</feature>
<evidence type="ECO:0000256" key="3">
    <source>
        <dbReference type="ARBA" id="ARBA00022989"/>
    </source>
</evidence>
<proteinExistence type="predicted"/>
<dbReference type="Proteomes" id="UP000600946">
    <property type="component" value="Unassembled WGS sequence"/>
</dbReference>
<gene>
    <name evidence="7" type="ORF">GCM10010326_23780</name>
</gene>
<dbReference type="RefSeq" id="WP_161246022.1">
    <property type="nucleotide sequence ID" value="NZ_BMUU01000003.1"/>
</dbReference>
<reference evidence="8" key="1">
    <citation type="journal article" date="2019" name="Int. J. Syst. Evol. Microbiol.">
        <title>The Global Catalogue of Microorganisms (GCM) 10K type strain sequencing project: providing services to taxonomists for standard genome sequencing and annotation.</title>
        <authorList>
            <consortium name="The Broad Institute Genomics Platform"/>
            <consortium name="The Broad Institute Genome Sequencing Center for Infectious Disease"/>
            <person name="Wu L."/>
            <person name="Ma J."/>
        </authorList>
    </citation>
    <scope>NUCLEOTIDE SEQUENCE [LARGE SCALE GENOMIC DNA]</scope>
    <source>
        <strain evidence="8">JCM 4594</strain>
    </source>
</reference>
<feature type="transmembrane region" description="Helical" evidence="5">
    <location>
        <begin position="45"/>
        <end position="67"/>
    </location>
</feature>
<evidence type="ECO:0000313" key="7">
    <source>
        <dbReference type="EMBL" id="GGY29223.1"/>
    </source>
</evidence>
<keyword evidence="4 5" id="KW-0472">Membrane</keyword>
<comment type="subcellular location">
    <subcellularLocation>
        <location evidence="1">Membrane</location>
        <topology evidence="1">Multi-pass membrane protein</topology>
    </subcellularLocation>
</comment>
<feature type="transmembrane region" description="Helical" evidence="5">
    <location>
        <begin position="87"/>
        <end position="112"/>
    </location>
</feature>
<dbReference type="EMBL" id="BMUU01000003">
    <property type="protein sequence ID" value="GGY29223.1"/>
    <property type="molecule type" value="Genomic_DNA"/>
</dbReference>
<keyword evidence="3 5" id="KW-1133">Transmembrane helix</keyword>
<evidence type="ECO:0000256" key="4">
    <source>
        <dbReference type="ARBA" id="ARBA00023136"/>
    </source>
</evidence>
<dbReference type="SUPFAM" id="SSF144091">
    <property type="entry name" value="Rhomboid-like"/>
    <property type="match status" value="1"/>
</dbReference>
<comment type="caution">
    <text evidence="7">The sequence shown here is derived from an EMBL/GenBank/DDBJ whole genome shotgun (WGS) entry which is preliminary data.</text>
</comment>
<evidence type="ECO:0000256" key="5">
    <source>
        <dbReference type="SAM" id="Phobius"/>
    </source>
</evidence>
<feature type="transmembrane region" description="Helical" evidence="5">
    <location>
        <begin position="195"/>
        <end position="211"/>
    </location>
</feature>
<feature type="domain" description="Peptidase S54 rhomboid" evidence="6">
    <location>
        <begin position="82"/>
        <end position="207"/>
    </location>
</feature>
<dbReference type="Gene3D" id="1.20.1540.10">
    <property type="entry name" value="Rhomboid-like"/>
    <property type="match status" value="1"/>
</dbReference>
<evidence type="ECO:0000313" key="8">
    <source>
        <dbReference type="Proteomes" id="UP000600946"/>
    </source>
</evidence>
<dbReference type="Pfam" id="PF01694">
    <property type="entry name" value="Rhomboid"/>
    <property type="match status" value="1"/>
</dbReference>
<organism evidence="7 8">
    <name type="scientific">Streptomyces xanthochromogenes</name>
    <dbReference type="NCBI Taxonomy" id="67384"/>
    <lineage>
        <taxon>Bacteria</taxon>
        <taxon>Bacillati</taxon>
        <taxon>Actinomycetota</taxon>
        <taxon>Actinomycetes</taxon>
        <taxon>Kitasatosporales</taxon>
        <taxon>Streptomycetaceae</taxon>
        <taxon>Streptomyces</taxon>
    </lineage>
</organism>
<evidence type="ECO:0000256" key="2">
    <source>
        <dbReference type="ARBA" id="ARBA00022692"/>
    </source>
</evidence>
<evidence type="ECO:0000256" key="1">
    <source>
        <dbReference type="ARBA" id="ARBA00004141"/>
    </source>
</evidence>
<keyword evidence="2 5" id="KW-0812">Transmembrane</keyword>
<sequence length="217" mass="22366">MTSHTVILYGCAAAVVLPGVRIVQAEADGRRVSPAALPRVLWRRPVPWTAAAMVAVMTAMAVVQTAVPSVMDHLRRAPGAPWWRAVTALLVQTSGWVQLVFNLAALIAVAPVAQRLLGPVRMPLVFLAAGIAAQAVSMAAWSPTGGGDSVAVCGLVGALAMSRVLRPGPPAARLLALLVPVAGLTLCALRNNHGVGVVVGCALGAAVLTLRPRAPRR</sequence>
<dbReference type="InterPro" id="IPR035952">
    <property type="entry name" value="Rhomboid-like_sf"/>
</dbReference>
<dbReference type="InterPro" id="IPR022764">
    <property type="entry name" value="Peptidase_S54_rhomboid_dom"/>
</dbReference>
<feature type="transmembrane region" description="Helical" evidence="5">
    <location>
        <begin position="6"/>
        <end position="24"/>
    </location>
</feature>
<keyword evidence="8" id="KW-1185">Reference proteome</keyword>
<name>A0ABQ3A0E9_9ACTN</name>
<accession>A0ABQ3A0E9</accession>